<accession>A0A4P6DRJ7</accession>
<reference evidence="2 3" key="1">
    <citation type="submission" date="2019-01" db="EMBL/GenBank/DDBJ databases">
        <title>Complete genome sequence of Bifidobacterium gallinarum CACC 514.</title>
        <authorList>
            <person name="Jung M."/>
        </authorList>
    </citation>
    <scope>NUCLEOTIDE SEQUENCE [LARGE SCALE GENOMIC DNA]</scope>
    <source>
        <strain evidence="2 3">CACC 514</strain>
    </source>
</reference>
<evidence type="ECO:0000313" key="3">
    <source>
        <dbReference type="Proteomes" id="UP000293589"/>
    </source>
</evidence>
<keyword evidence="1" id="KW-1133">Transmembrane helix</keyword>
<name>A0A4P6DRJ7_9BIFI</name>
<sequence length="148" mass="17607">MTEIIIAIVTSVIGSGGLWAFLQWWMDRRRQTVRRDELAEVVEQALADSPTIRDINAKLDRDFDRMQKQDEWNHRHDEEMRQNRLVSLRQCLFAHPRDRNAHESALESGREYIAMGGNGTGHIRLEQLEDDYRRRLEADDWDYSERRP</sequence>
<evidence type="ECO:0000256" key="1">
    <source>
        <dbReference type="SAM" id="Phobius"/>
    </source>
</evidence>
<gene>
    <name evidence="2" type="ORF">ESN35_03355</name>
</gene>
<keyword evidence="1" id="KW-0472">Membrane</keyword>
<organism evidence="2 3">
    <name type="scientific">Bifidobacterium pullorum subsp. gallinarum</name>
    <dbReference type="NCBI Taxonomy" id="78344"/>
    <lineage>
        <taxon>Bacteria</taxon>
        <taxon>Bacillati</taxon>
        <taxon>Actinomycetota</taxon>
        <taxon>Actinomycetes</taxon>
        <taxon>Bifidobacteriales</taxon>
        <taxon>Bifidobacteriaceae</taxon>
        <taxon>Bifidobacterium</taxon>
    </lineage>
</organism>
<proteinExistence type="predicted"/>
<dbReference type="AlphaFoldDB" id="A0A4P6DRJ7"/>
<feature type="transmembrane region" description="Helical" evidence="1">
    <location>
        <begin position="6"/>
        <end position="25"/>
    </location>
</feature>
<dbReference type="KEGG" id="bgx:ESN35_03355"/>
<protein>
    <submittedName>
        <fullName evidence="2">Uncharacterized protein</fullName>
    </submittedName>
</protein>
<keyword evidence="1" id="KW-0812">Transmembrane</keyword>
<dbReference type="EMBL" id="CP035464">
    <property type="protein sequence ID" value="QAY32573.1"/>
    <property type="molecule type" value="Genomic_DNA"/>
</dbReference>
<dbReference type="RefSeq" id="WP_129237068.1">
    <property type="nucleotide sequence ID" value="NZ_CP035464.1"/>
</dbReference>
<dbReference type="Proteomes" id="UP000293589">
    <property type="component" value="Chromosome"/>
</dbReference>
<evidence type="ECO:0000313" key="2">
    <source>
        <dbReference type="EMBL" id="QAY32573.1"/>
    </source>
</evidence>